<reference evidence="1 2" key="1">
    <citation type="submission" date="2013-11" db="EMBL/GenBank/DDBJ databases">
        <title>Draft genome of the bovine lungworm Dictyocaulus viviparus.</title>
        <authorList>
            <person name="Mitreva M."/>
        </authorList>
    </citation>
    <scope>NUCLEOTIDE SEQUENCE [LARGE SCALE GENOMIC DNA]</scope>
    <source>
        <strain evidence="1 2">HannoverDv2000</strain>
    </source>
</reference>
<reference evidence="2" key="2">
    <citation type="journal article" date="2016" name="Sci. Rep.">
        <title>Dictyocaulus viviparus genome, variome and transcriptome elucidate lungworm biology and support future intervention.</title>
        <authorList>
            <person name="McNulty S.N."/>
            <person name="Strube C."/>
            <person name="Rosa B.A."/>
            <person name="Martin J.C."/>
            <person name="Tyagi R."/>
            <person name="Choi Y.J."/>
            <person name="Wang Q."/>
            <person name="Hallsworth Pepin K."/>
            <person name="Zhang X."/>
            <person name="Ozersky P."/>
            <person name="Wilson R.K."/>
            <person name="Sternberg P.W."/>
            <person name="Gasser R.B."/>
            <person name="Mitreva M."/>
        </authorList>
    </citation>
    <scope>NUCLEOTIDE SEQUENCE [LARGE SCALE GENOMIC DNA]</scope>
    <source>
        <strain evidence="2">HannoverDv2000</strain>
    </source>
</reference>
<gene>
    <name evidence="1" type="ORF">DICVIV_03101</name>
</gene>
<sequence length="68" mass="8283">MTWMVRVTTDKVTRYTCIRALDVQNTNVIIMHLNLSIQKQKRERKFYYQLVITVRESLDPMLLHEMIR</sequence>
<dbReference type="AlphaFoldDB" id="A0A0D8Y441"/>
<dbReference type="EMBL" id="KN716198">
    <property type="protein sequence ID" value="KJH50754.1"/>
    <property type="molecule type" value="Genomic_DNA"/>
</dbReference>
<evidence type="ECO:0000313" key="1">
    <source>
        <dbReference type="EMBL" id="KJH50754.1"/>
    </source>
</evidence>
<dbReference type="Proteomes" id="UP000053766">
    <property type="component" value="Unassembled WGS sequence"/>
</dbReference>
<name>A0A0D8Y441_DICVI</name>
<evidence type="ECO:0000313" key="2">
    <source>
        <dbReference type="Proteomes" id="UP000053766"/>
    </source>
</evidence>
<accession>A0A0D8Y441</accession>
<proteinExistence type="predicted"/>
<keyword evidence="2" id="KW-1185">Reference proteome</keyword>
<organism evidence="1 2">
    <name type="scientific">Dictyocaulus viviparus</name>
    <name type="common">Bovine lungworm</name>
    <dbReference type="NCBI Taxonomy" id="29172"/>
    <lineage>
        <taxon>Eukaryota</taxon>
        <taxon>Metazoa</taxon>
        <taxon>Ecdysozoa</taxon>
        <taxon>Nematoda</taxon>
        <taxon>Chromadorea</taxon>
        <taxon>Rhabditida</taxon>
        <taxon>Rhabditina</taxon>
        <taxon>Rhabditomorpha</taxon>
        <taxon>Strongyloidea</taxon>
        <taxon>Metastrongylidae</taxon>
        <taxon>Dictyocaulus</taxon>
    </lineage>
</organism>
<protein>
    <submittedName>
        <fullName evidence="1">Uncharacterized protein</fullName>
    </submittedName>
</protein>